<name>A0A6J7WGC7_9CAUD</name>
<evidence type="ECO:0000313" key="2">
    <source>
        <dbReference type="EMBL" id="CAB5178776.1"/>
    </source>
</evidence>
<protein>
    <submittedName>
        <fullName evidence="2">Exodeoxyribonuclease 8, PDDEXK-like domain containing protein</fullName>
    </submittedName>
</protein>
<gene>
    <name evidence="2" type="ORF">UFOVP157_36</name>
</gene>
<dbReference type="Gene3D" id="3.90.320.10">
    <property type="match status" value="1"/>
</dbReference>
<dbReference type="Pfam" id="PF12684">
    <property type="entry name" value="DUF3799"/>
    <property type="match status" value="1"/>
</dbReference>
<dbReference type="InterPro" id="IPR024432">
    <property type="entry name" value="Put_RecE_PDDEXK-like_dom"/>
</dbReference>
<accession>A0A6J7WGC7</accession>
<dbReference type="EMBL" id="LR798206">
    <property type="protein sequence ID" value="CAB5178776.1"/>
    <property type="molecule type" value="Genomic_DNA"/>
</dbReference>
<evidence type="ECO:0000259" key="1">
    <source>
        <dbReference type="Pfam" id="PF12684"/>
    </source>
</evidence>
<feature type="domain" description="Putative exodeoxyribonuclease 8 PDDEXK-like" evidence="1">
    <location>
        <begin position="27"/>
        <end position="257"/>
    </location>
</feature>
<dbReference type="InterPro" id="IPR011604">
    <property type="entry name" value="PDDEXK-like_dom_sf"/>
</dbReference>
<organism evidence="2">
    <name type="scientific">uncultured Caudovirales phage</name>
    <dbReference type="NCBI Taxonomy" id="2100421"/>
    <lineage>
        <taxon>Viruses</taxon>
        <taxon>Duplodnaviria</taxon>
        <taxon>Heunggongvirae</taxon>
        <taxon>Uroviricota</taxon>
        <taxon>Caudoviricetes</taxon>
        <taxon>Peduoviridae</taxon>
        <taxon>Maltschvirus</taxon>
        <taxon>Maltschvirus maltsch</taxon>
    </lineage>
</organism>
<sequence>MNTTPNNDPAFIAEIKDADYRKATGLSQSSLKHFLVSPAHFLASTEQQIEPTKAMQFGTAFHAHLLQANPEEHYAVKQKVDGRSKEGKAYNEQFAIENAGKVVIDSDEKSKIVCMAEEVMAHPTAGKLMQSLTHREFAVFGTHQGVRLKGLIDGYCHEEGVIVDLKTAEDASPAGFRKAIRDRRYDIQVAHYSWLMLNAGRRVNVFYFIAVEKEAPYAVGVYKINPHTLMYSMSTWEDAIARFKVCQDTGNYPAYSDTPVEITL</sequence>
<proteinExistence type="predicted"/>
<reference evidence="2" key="1">
    <citation type="submission" date="2020-05" db="EMBL/GenBank/DDBJ databases">
        <authorList>
            <person name="Chiriac C."/>
            <person name="Salcher M."/>
            <person name="Ghai R."/>
            <person name="Kavagutti S V."/>
        </authorList>
    </citation>
    <scope>NUCLEOTIDE SEQUENCE</scope>
</reference>